<evidence type="ECO:0000256" key="2">
    <source>
        <dbReference type="ARBA" id="ARBA00022475"/>
    </source>
</evidence>
<keyword evidence="4" id="KW-0808">Transferase</keyword>
<organism evidence="8">
    <name type="scientific">Mariniphaga anaerophila</name>
    <dbReference type="NCBI Taxonomy" id="1484053"/>
    <lineage>
        <taxon>Bacteria</taxon>
        <taxon>Pseudomonadati</taxon>
        <taxon>Bacteroidota</taxon>
        <taxon>Bacteroidia</taxon>
        <taxon>Marinilabiliales</taxon>
        <taxon>Prolixibacteraceae</taxon>
        <taxon>Mariniphaga</taxon>
    </lineage>
</organism>
<keyword evidence="6" id="KW-0012">Acyltransferase</keyword>
<keyword evidence="7" id="KW-1133">Transmembrane helix</keyword>
<reference evidence="8" key="1">
    <citation type="journal article" date="2020" name="mSystems">
        <title>Genome- and Community-Level Interaction Insights into Carbon Utilization and Element Cycling Functions of Hydrothermarchaeota in Hydrothermal Sediment.</title>
        <authorList>
            <person name="Zhou Z."/>
            <person name="Liu Y."/>
            <person name="Xu W."/>
            <person name="Pan J."/>
            <person name="Luo Z.H."/>
            <person name="Li M."/>
        </authorList>
    </citation>
    <scope>NUCLEOTIDE SEQUENCE [LARGE SCALE GENOMIC DNA]</scope>
    <source>
        <strain evidence="8">SpSt-1217</strain>
    </source>
</reference>
<dbReference type="Proteomes" id="UP000886047">
    <property type="component" value="Unassembled WGS sequence"/>
</dbReference>
<feature type="transmembrane region" description="Helical" evidence="7">
    <location>
        <begin position="41"/>
        <end position="64"/>
    </location>
</feature>
<keyword evidence="7" id="KW-0812">Transmembrane</keyword>
<dbReference type="InterPro" id="IPR004960">
    <property type="entry name" value="LipA_acyltrans"/>
</dbReference>
<proteinExistence type="predicted"/>
<dbReference type="PANTHER" id="PTHR30606">
    <property type="entry name" value="LIPID A BIOSYNTHESIS LAUROYL ACYLTRANSFERASE"/>
    <property type="match status" value="1"/>
</dbReference>
<dbReference type="CDD" id="cd07984">
    <property type="entry name" value="LPLAT_LABLAT-like"/>
    <property type="match status" value="1"/>
</dbReference>
<dbReference type="GO" id="GO:0005886">
    <property type="term" value="C:plasma membrane"/>
    <property type="evidence" value="ECO:0007669"/>
    <property type="project" value="UniProtKB-SubCell"/>
</dbReference>
<evidence type="ECO:0000256" key="3">
    <source>
        <dbReference type="ARBA" id="ARBA00022519"/>
    </source>
</evidence>
<comment type="subcellular location">
    <subcellularLocation>
        <location evidence="1">Cell inner membrane</location>
    </subcellularLocation>
</comment>
<dbReference type="AlphaFoldDB" id="A0A831LW02"/>
<dbReference type="EMBL" id="DSDK01000642">
    <property type="protein sequence ID" value="HDR52240.1"/>
    <property type="molecule type" value="Genomic_DNA"/>
</dbReference>
<keyword evidence="2" id="KW-1003">Cell membrane</keyword>
<comment type="caution">
    <text evidence="8">The sequence shown here is derived from an EMBL/GenBank/DDBJ whole genome shotgun (WGS) entry which is preliminary data.</text>
</comment>
<dbReference type="GO" id="GO:0016746">
    <property type="term" value="F:acyltransferase activity"/>
    <property type="evidence" value="ECO:0007669"/>
    <property type="project" value="UniProtKB-KW"/>
</dbReference>
<accession>A0A831LW02</accession>
<sequence length="326" mass="38879">MSVVKSFHPKMKRNKNKLKYSDKRYHEGFLKKTFNNLLVGILYLFSLLPFRVLFVISDILHFFIRHVFRYRERVVQENVRYAFPEKTEQEKQQIIDRFYHHLTDLMVETIKLHSISEKLMNERLRFKGTEAFDKLYNQGKSFIILAMHHNNWEWCSFVQTKGKNLGLMIYNPIRGNQAMEKFMNHGREKWGGKCIPVNQSARVTLEFHQKKIPTALWLGADQTPPANSKFWTVFLNRETPFFSGPEKIAVKTNQPVFFQHMTKVGRGRYVANFIPLIENPAEVEPNNILLTYVRKMEEIIRQEPEHYLWSHRRWKHSRPEGIPLTV</sequence>
<evidence type="ECO:0000256" key="1">
    <source>
        <dbReference type="ARBA" id="ARBA00004533"/>
    </source>
</evidence>
<name>A0A831LW02_9BACT</name>
<evidence type="ECO:0000256" key="4">
    <source>
        <dbReference type="ARBA" id="ARBA00022679"/>
    </source>
</evidence>
<gene>
    <name evidence="8" type="ORF">ENN90_11575</name>
</gene>
<dbReference type="GO" id="GO:0009247">
    <property type="term" value="P:glycolipid biosynthetic process"/>
    <property type="evidence" value="ECO:0007669"/>
    <property type="project" value="UniProtKB-ARBA"/>
</dbReference>
<evidence type="ECO:0000313" key="8">
    <source>
        <dbReference type="EMBL" id="HDR52240.1"/>
    </source>
</evidence>
<dbReference type="Pfam" id="PF03279">
    <property type="entry name" value="Lip_A_acyltrans"/>
    <property type="match status" value="1"/>
</dbReference>
<keyword evidence="5 7" id="KW-0472">Membrane</keyword>
<protein>
    <submittedName>
        <fullName evidence="8">Acetyltransferase</fullName>
    </submittedName>
</protein>
<evidence type="ECO:0000256" key="5">
    <source>
        <dbReference type="ARBA" id="ARBA00023136"/>
    </source>
</evidence>
<keyword evidence="3" id="KW-0997">Cell inner membrane</keyword>
<evidence type="ECO:0000256" key="6">
    <source>
        <dbReference type="ARBA" id="ARBA00023315"/>
    </source>
</evidence>
<evidence type="ECO:0000256" key="7">
    <source>
        <dbReference type="SAM" id="Phobius"/>
    </source>
</evidence>
<dbReference type="PANTHER" id="PTHR30606:SF10">
    <property type="entry name" value="PHOSPHATIDYLINOSITOL MANNOSIDE ACYLTRANSFERASE"/>
    <property type="match status" value="1"/>
</dbReference>